<dbReference type="GO" id="GO:0016233">
    <property type="term" value="P:telomere capping"/>
    <property type="evidence" value="ECO:0007669"/>
    <property type="project" value="InterPro"/>
</dbReference>
<name>A0A086T5T7_HAPC1</name>
<evidence type="ECO:0000313" key="2">
    <source>
        <dbReference type="Proteomes" id="UP000029964"/>
    </source>
</evidence>
<sequence length="129" mass="14176">MSRGPLPSQLCLLSSLPYRANGDKVRFLGCVFSYSTSAACLRLAHDYPQGTDVTAVVDVNLLLNTLGHEKTRVGEWVNVIGYVTRKQQQRMGKPTTPGGLAVHVQALVVWSTGPLDVQRYEKTFDRGSI</sequence>
<dbReference type="EMBL" id="JPKY01000043">
    <property type="protein sequence ID" value="KFH44719.1"/>
    <property type="molecule type" value="Genomic_DNA"/>
</dbReference>
<dbReference type="OrthoDB" id="5275361at2759"/>
<dbReference type="GO" id="GO:1990879">
    <property type="term" value="C:CST complex"/>
    <property type="evidence" value="ECO:0007669"/>
    <property type="project" value="InterPro"/>
</dbReference>
<keyword evidence="2" id="KW-1185">Reference proteome</keyword>
<dbReference type="Proteomes" id="UP000029964">
    <property type="component" value="Unassembled WGS sequence"/>
</dbReference>
<protein>
    <submittedName>
        <fullName evidence="1">Uncharacterized protein</fullName>
    </submittedName>
</protein>
<dbReference type="InterPro" id="IPR024222">
    <property type="entry name" value="Ten1_fungal"/>
</dbReference>
<dbReference type="Gene3D" id="2.40.50.140">
    <property type="entry name" value="Nucleic acid-binding proteins"/>
    <property type="match status" value="1"/>
</dbReference>
<dbReference type="GO" id="GO:0043047">
    <property type="term" value="F:single-stranded telomeric DNA binding"/>
    <property type="evidence" value="ECO:0007669"/>
    <property type="project" value="InterPro"/>
</dbReference>
<accession>A0A086T5T7</accession>
<comment type="caution">
    <text evidence="1">The sequence shown here is derived from an EMBL/GenBank/DDBJ whole genome shotgun (WGS) entry which is preliminary data.</text>
</comment>
<dbReference type="AlphaFoldDB" id="A0A086T5T7"/>
<evidence type="ECO:0000313" key="1">
    <source>
        <dbReference type="EMBL" id="KFH44719.1"/>
    </source>
</evidence>
<dbReference type="HOGENOM" id="CLU_102601_1_0_1"/>
<reference evidence="2" key="1">
    <citation type="journal article" date="2014" name="Genome Announc.">
        <title>Genome sequence and annotation of Acremonium chrysogenum, producer of the beta-lactam antibiotic cephalosporin C.</title>
        <authorList>
            <person name="Terfehr D."/>
            <person name="Dahlmann T.A."/>
            <person name="Specht T."/>
            <person name="Zadra I."/>
            <person name="Kuernsteiner H."/>
            <person name="Kueck U."/>
        </authorList>
    </citation>
    <scope>NUCLEOTIDE SEQUENCE [LARGE SCALE GENOMIC DNA]</scope>
    <source>
        <strain evidence="2">ATCC 11550 / CBS 779.69 / DSM 880 / IAM 14645 / JCM 23072 / IMI 49137</strain>
    </source>
</reference>
<gene>
    <name evidence="1" type="ORF">ACRE_044990</name>
</gene>
<dbReference type="InterPro" id="IPR012340">
    <property type="entry name" value="NA-bd_OB-fold"/>
</dbReference>
<organism evidence="1 2">
    <name type="scientific">Hapsidospora chrysogenum (strain ATCC 11550 / CBS 779.69 / DSM 880 / IAM 14645 / JCM 23072 / IMI 49137)</name>
    <name type="common">Acremonium chrysogenum</name>
    <dbReference type="NCBI Taxonomy" id="857340"/>
    <lineage>
        <taxon>Eukaryota</taxon>
        <taxon>Fungi</taxon>
        <taxon>Dikarya</taxon>
        <taxon>Ascomycota</taxon>
        <taxon>Pezizomycotina</taxon>
        <taxon>Sordariomycetes</taxon>
        <taxon>Hypocreomycetidae</taxon>
        <taxon>Hypocreales</taxon>
        <taxon>Bionectriaceae</taxon>
        <taxon>Hapsidospora</taxon>
    </lineage>
</organism>
<proteinExistence type="predicted"/>
<dbReference type="Pfam" id="PF12658">
    <property type="entry name" value="Ten1"/>
    <property type="match status" value="1"/>
</dbReference>